<name>A0A136PIB3_9ACTN</name>
<proteinExistence type="predicted"/>
<dbReference type="RefSeq" id="WP_067374306.1">
    <property type="nucleotide sequence ID" value="NZ_JBIUBN010000005.1"/>
</dbReference>
<organism evidence="1 2">
    <name type="scientific">Micromonospora rosaria</name>
    <dbReference type="NCBI Taxonomy" id="47874"/>
    <lineage>
        <taxon>Bacteria</taxon>
        <taxon>Bacillati</taxon>
        <taxon>Actinomycetota</taxon>
        <taxon>Actinomycetes</taxon>
        <taxon>Micromonosporales</taxon>
        <taxon>Micromonosporaceae</taxon>
        <taxon>Micromonospora</taxon>
    </lineage>
</organism>
<dbReference type="OrthoDB" id="3296291at2"/>
<dbReference type="AlphaFoldDB" id="A0A136PIB3"/>
<gene>
    <name evidence="1" type="ORF">AWW66_31540</name>
</gene>
<comment type="caution">
    <text evidence="1">The sequence shown here is derived from an EMBL/GenBank/DDBJ whole genome shotgun (WGS) entry which is preliminary data.</text>
</comment>
<protein>
    <submittedName>
        <fullName evidence="1">Uncharacterized protein</fullName>
    </submittedName>
</protein>
<reference evidence="1 2" key="1">
    <citation type="submission" date="2016-01" db="EMBL/GenBank/DDBJ databases">
        <title>Whole genome sequence and analysis of Micromonospora rosaria DSM 803, which can produce antibacterial substance rosamicin.</title>
        <authorList>
            <person name="Yang H."/>
            <person name="He X."/>
            <person name="Zhu D."/>
        </authorList>
    </citation>
    <scope>NUCLEOTIDE SEQUENCE [LARGE SCALE GENOMIC DNA]</scope>
    <source>
        <strain evidence="1 2">DSM 803</strain>
    </source>
</reference>
<sequence>MARTMARFTRSETPHTTWCTRDHRCGVTLHQAPDIIADGSLGGRAIITRVRAADVDYAEIRIRVPLSRTEDTARRQLGLALHLCRELLAAVAAIRPATLRGRAADRPALDRRAG</sequence>
<dbReference type="EMBL" id="LRQV01000250">
    <property type="protein sequence ID" value="KXK58142.1"/>
    <property type="molecule type" value="Genomic_DNA"/>
</dbReference>
<evidence type="ECO:0000313" key="2">
    <source>
        <dbReference type="Proteomes" id="UP000070620"/>
    </source>
</evidence>
<dbReference type="Proteomes" id="UP000070620">
    <property type="component" value="Unassembled WGS sequence"/>
</dbReference>
<keyword evidence="2" id="KW-1185">Reference proteome</keyword>
<accession>A0A136PIB3</accession>
<evidence type="ECO:0000313" key="1">
    <source>
        <dbReference type="EMBL" id="KXK58142.1"/>
    </source>
</evidence>